<dbReference type="AlphaFoldDB" id="A0A9N9C888"/>
<evidence type="ECO:0000313" key="2">
    <source>
        <dbReference type="EMBL" id="CAG8594201.1"/>
    </source>
</evidence>
<organism evidence="2 3">
    <name type="scientific">Ambispora leptoticha</name>
    <dbReference type="NCBI Taxonomy" id="144679"/>
    <lineage>
        <taxon>Eukaryota</taxon>
        <taxon>Fungi</taxon>
        <taxon>Fungi incertae sedis</taxon>
        <taxon>Mucoromycota</taxon>
        <taxon>Glomeromycotina</taxon>
        <taxon>Glomeromycetes</taxon>
        <taxon>Archaeosporales</taxon>
        <taxon>Ambisporaceae</taxon>
        <taxon>Ambispora</taxon>
    </lineage>
</organism>
<feature type="compositionally biased region" description="Low complexity" evidence="1">
    <location>
        <begin position="101"/>
        <end position="112"/>
    </location>
</feature>
<feature type="region of interest" description="Disordered" evidence="1">
    <location>
        <begin position="79"/>
        <end position="151"/>
    </location>
</feature>
<keyword evidence="3" id="KW-1185">Reference proteome</keyword>
<feature type="non-terminal residue" evidence="2">
    <location>
        <position position="236"/>
    </location>
</feature>
<gene>
    <name evidence="2" type="ORF">ALEPTO_LOCUS7840</name>
</gene>
<proteinExistence type="predicted"/>
<sequence length="236" mass="27194">TKPVINFGEVMRGGHINKYEELLKFYDKDCEQEIKTFSSNKSSLYQPTPKLTSFFNQCLYKLDDYRKLKAKMMKAIEDAVRDKENSSSIENSNSVEDKNLDNNYDPNNNYVDNNDDETKMDNNEKNDDDTPVSDNQSKELQERRDSGFIHSRNNSIVDVPLKMLANKSNNLADNNEQRILIFDDKSHQDLRVDHQHLQAHNDNSTEETNAENGNVNYGIDGDITVIDQERSLSSKT</sequence>
<evidence type="ECO:0000256" key="1">
    <source>
        <dbReference type="SAM" id="MobiDB-lite"/>
    </source>
</evidence>
<name>A0A9N9C888_9GLOM</name>
<accession>A0A9N9C888</accession>
<dbReference type="EMBL" id="CAJVPS010003767">
    <property type="protein sequence ID" value="CAG8594201.1"/>
    <property type="molecule type" value="Genomic_DNA"/>
</dbReference>
<protein>
    <submittedName>
        <fullName evidence="2">1316_t:CDS:1</fullName>
    </submittedName>
</protein>
<dbReference type="Proteomes" id="UP000789508">
    <property type="component" value="Unassembled WGS sequence"/>
</dbReference>
<feature type="compositionally biased region" description="Basic and acidic residues" evidence="1">
    <location>
        <begin position="136"/>
        <end position="147"/>
    </location>
</feature>
<feature type="compositionally biased region" description="Basic and acidic residues" evidence="1">
    <location>
        <begin position="116"/>
        <end position="125"/>
    </location>
</feature>
<reference evidence="2" key="1">
    <citation type="submission" date="2021-06" db="EMBL/GenBank/DDBJ databases">
        <authorList>
            <person name="Kallberg Y."/>
            <person name="Tangrot J."/>
            <person name="Rosling A."/>
        </authorList>
    </citation>
    <scope>NUCLEOTIDE SEQUENCE</scope>
    <source>
        <strain evidence="2">FL130A</strain>
    </source>
</reference>
<comment type="caution">
    <text evidence="2">The sequence shown here is derived from an EMBL/GenBank/DDBJ whole genome shotgun (WGS) entry which is preliminary data.</text>
</comment>
<evidence type="ECO:0000313" key="3">
    <source>
        <dbReference type="Proteomes" id="UP000789508"/>
    </source>
</evidence>